<feature type="compositionally biased region" description="Acidic residues" evidence="1">
    <location>
        <begin position="121"/>
        <end position="130"/>
    </location>
</feature>
<feature type="compositionally biased region" description="Basic and acidic residues" evidence="1">
    <location>
        <begin position="137"/>
        <end position="147"/>
    </location>
</feature>
<proteinExistence type="predicted"/>
<dbReference type="AlphaFoldDB" id="A0A176VPK3"/>
<keyword evidence="4" id="KW-1185">Reference proteome</keyword>
<dbReference type="Proteomes" id="UP000077202">
    <property type="component" value="Unassembled WGS sequence"/>
</dbReference>
<evidence type="ECO:0000313" key="3">
    <source>
        <dbReference type="EMBL" id="OAE21776.1"/>
    </source>
</evidence>
<sequence length="181" mass="20587">MAAGLSSIYTNGCIILWMLEVQLLLVSFTCSLADVMHRRSCALSVLVGGVGQVNFSYNESGENRQALVKLRVCPRCAYKLKYRKEKELASQLREEKRKARKRQRKEKLERRSKRRHTSRDTDEDDSDEDSSSSSDDSESHHSSEHTTKKSRGVPSTSSTIGASQQPGRNDEFDQYFEGMFL</sequence>
<name>A0A176VPK3_MARPO</name>
<feature type="compositionally biased region" description="Basic residues" evidence="1">
    <location>
        <begin position="98"/>
        <end position="117"/>
    </location>
</feature>
<feature type="compositionally biased region" description="Polar residues" evidence="1">
    <location>
        <begin position="153"/>
        <end position="167"/>
    </location>
</feature>
<gene>
    <name evidence="3" type="ORF">AXG93_2550s1130</name>
</gene>
<evidence type="ECO:0008006" key="5">
    <source>
        <dbReference type="Google" id="ProtNLM"/>
    </source>
</evidence>
<evidence type="ECO:0000256" key="2">
    <source>
        <dbReference type="SAM" id="SignalP"/>
    </source>
</evidence>
<feature type="compositionally biased region" description="Basic and acidic residues" evidence="1">
    <location>
        <begin position="88"/>
        <end position="97"/>
    </location>
</feature>
<feature type="chain" id="PRO_5008051949" description="Protein FRA10AC1" evidence="2">
    <location>
        <begin position="34"/>
        <end position="181"/>
    </location>
</feature>
<accession>A0A176VPK3</accession>
<protein>
    <recommendedName>
        <fullName evidence="5">Protein FRA10AC1</fullName>
    </recommendedName>
</protein>
<reference evidence="3" key="1">
    <citation type="submission" date="2016-03" db="EMBL/GenBank/DDBJ databases">
        <title>Mechanisms controlling the formation of the plant cell surface in tip-growing cells are functionally conserved among land plants.</title>
        <authorList>
            <person name="Honkanen S."/>
            <person name="Jones V.A."/>
            <person name="Morieri G."/>
            <person name="Champion C."/>
            <person name="Hetherington A.J."/>
            <person name="Kelly S."/>
            <person name="Saint-Marcoux D."/>
            <person name="Proust H."/>
            <person name="Prescott H."/>
            <person name="Dolan L."/>
        </authorList>
    </citation>
    <scope>NUCLEOTIDE SEQUENCE [LARGE SCALE GENOMIC DNA]</scope>
    <source>
        <tissue evidence="3">Whole gametophyte</tissue>
    </source>
</reference>
<organism evidence="3 4">
    <name type="scientific">Marchantia polymorpha subsp. ruderalis</name>
    <dbReference type="NCBI Taxonomy" id="1480154"/>
    <lineage>
        <taxon>Eukaryota</taxon>
        <taxon>Viridiplantae</taxon>
        <taxon>Streptophyta</taxon>
        <taxon>Embryophyta</taxon>
        <taxon>Marchantiophyta</taxon>
        <taxon>Marchantiopsida</taxon>
        <taxon>Marchantiidae</taxon>
        <taxon>Marchantiales</taxon>
        <taxon>Marchantiaceae</taxon>
        <taxon>Marchantia</taxon>
    </lineage>
</organism>
<dbReference type="Pfam" id="PF09725">
    <property type="entry name" value="Fra10Ac1"/>
    <property type="match status" value="1"/>
</dbReference>
<feature type="region of interest" description="Disordered" evidence="1">
    <location>
        <begin position="88"/>
        <end position="181"/>
    </location>
</feature>
<evidence type="ECO:0000256" key="1">
    <source>
        <dbReference type="SAM" id="MobiDB-lite"/>
    </source>
</evidence>
<comment type="caution">
    <text evidence="3">The sequence shown here is derived from an EMBL/GenBank/DDBJ whole genome shotgun (WGS) entry which is preliminary data.</text>
</comment>
<evidence type="ECO:0000313" key="4">
    <source>
        <dbReference type="Proteomes" id="UP000077202"/>
    </source>
</evidence>
<feature type="signal peptide" evidence="2">
    <location>
        <begin position="1"/>
        <end position="33"/>
    </location>
</feature>
<dbReference type="EMBL" id="LVLJ01003342">
    <property type="protein sequence ID" value="OAE21776.1"/>
    <property type="molecule type" value="Genomic_DNA"/>
</dbReference>
<keyword evidence="2" id="KW-0732">Signal</keyword>
<dbReference type="InterPro" id="IPR019129">
    <property type="entry name" value="Folate-sensitive_fs_Fra10Ac1"/>
</dbReference>